<dbReference type="AlphaFoldDB" id="A0A5E4QUA7"/>
<protein>
    <submittedName>
        <fullName evidence="2">Uncharacterized protein</fullName>
    </submittedName>
</protein>
<dbReference type="Proteomes" id="UP000324832">
    <property type="component" value="Unassembled WGS sequence"/>
</dbReference>
<dbReference type="InterPro" id="IPR036691">
    <property type="entry name" value="Endo/exonu/phosph_ase_sf"/>
</dbReference>
<sequence>MKYINPPEQTGVEGNRNPLREGIPSLCSEVSDRLRRRREDICSKASDCLRIKADDSEPKVGASETLVAALLGTLKRIIQFSAFDPSLFIKRPRSSSEKSSRNIKPTDSRSQSTTSTPESISKTQRSQPKYHSVPGAKSQEDRNPHSSNKNICYANNPDGTSHAGAAVIVKENIRQNFKHAHIQATVIQIDQWQGSLNVAAVYCPPRHRIDDKILRDFFTTLGSTFITRGGWNSSVVTWKEPKTLYNHKKAWEAFQDYIIRKRRPSISCTESKPQSQDTTLEIQKLIAVKIRLRQDKNALNKA</sequence>
<organism evidence="2 3">
    <name type="scientific">Leptidea sinapis</name>
    <dbReference type="NCBI Taxonomy" id="189913"/>
    <lineage>
        <taxon>Eukaryota</taxon>
        <taxon>Metazoa</taxon>
        <taxon>Ecdysozoa</taxon>
        <taxon>Arthropoda</taxon>
        <taxon>Hexapoda</taxon>
        <taxon>Insecta</taxon>
        <taxon>Pterygota</taxon>
        <taxon>Neoptera</taxon>
        <taxon>Endopterygota</taxon>
        <taxon>Lepidoptera</taxon>
        <taxon>Glossata</taxon>
        <taxon>Ditrysia</taxon>
        <taxon>Papilionoidea</taxon>
        <taxon>Pieridae</taxon>
        <taxon>Dismorphiinae</taxon>
        <taxon>Leptidea</taxon>
    </lineage>
</organism>
<dbReference type="EMBL" id="FZQP02005554">
    <property type="protein sequence ID" value="VVD01720.1"/>
    <property type="molecule type" value="Genomic_DNA"/>
</dbReference>
<feature type="compositionally biased region" description="Basic and acidic residues" evidence="1">
    <location>
        <begin position="94"/>
        <end position="107"/>
    </location>
</feature>
<feature type="compositionally biased region" description="Polar residues" evidence="1">
    <location>
        <begin position="108"/>
        <end position="129"/>
    </location>
</feature>
<evidence type="ECO:0000256" key="1">
    <source>
        <dbReference type="SAM" id="MobiDB-lite"/>
    </source>
</evidence>
<evidence type="ECO:0000313" key="3">
    <source>
        <dbReference type="Proteomes" id="UP000324832"/>
    </source>
</evidence>
<proteinExistence type="predicted"/>
<reference evidence="2 3" key="1">
    <citation type="submission" date="2017-07" db="EMBL/GenBank/DDBJ databases">
        <authorList>
            <person name="Talla V."/>
            <person name="Backstrom N."/>
        </authorList>
    </citation>
    <scope>NUCLEOTIDE SEQUENCE [LARGE SCALE GENOMIC DNA]</scope>
</reference>
<accession>A0A5E4QUA7</accession>
<dbReference type="Gene3D" id="3.60.10.10">
    <property type="entry name" value="Endonuclease/exonuclease/phosphatase"/>
    <property type="match status" value="1"/>
</dbReference>
<gene>
    <name evidence="2" type="ORF">LSINAPIS_LOCUS12073</name>
</gene>
<feature type="region of interest" description="Disordered" evidence="1">
    <location>
        <begin position="91"/>
        <end position="156"/>
    </location>
</feature>
<feature type="region of interest" description="Disordered" evidence="1">
    <location>
        <begin position="1"/>
        <end position="23"/>
    </location>
</feature>
<keyword evidence="3" id="KW-1185">Reference proteome</keyword>
<evidence type="ECO:0000313" key="2">
    <source>
        <dbReference type="EMBL" id="VVD01720.1"/>
    </source>
</evidence>
<name>A0A5E4QUA7_9NEOP</name>